<dbReference type="SUPFAM" id="SSF53218">
    <property type="entry name" value="Molybdenum cofactor biosynthesis proteins"/>
    <property type="match status" value="1"/>
</dbReference>
<dbReference type="InterPro" id="IPR005110">
    <property type="entry name" value="MoeA_linker/N"/>
</dbReference>
<dbReference type="OrthoDB" id="9804758at2"/>
<dbReference type="NCBIfam" id="TIGR00177">
    <property type="entry name" value="molyb_syn"/>
    <property type="match status" value="1"/>
</dbReference>
<evidence type="ECO:0000259" key="12">
    <source>
        <dbReference type="SMART" id="SM00852"/>
    </source>
</evidence>
<dbReference type="InterPro" id="IPR001453">
    <property type="entry name" value="MoaB/Mog_dom"/>
</dbReference>
<reference evidence="13 14" key="1">
    <citation type="submission" date="2019-01" db="EMBL/GenBank/DDBJ databases">
        <title>Senegalimassilia sp. nov. KGMB04484 isolated human feces.</title>
        <authorList>
            <person name="Han K.-I."/>
            <person name="Kim J.-S."/>
            <person name="Lee K.C."/>
            <person name="Suh M.K."/>
            <person name="Eom M.K."/>
            <person name="Lee J.H."/>
            <person name="Park S.-H."/>
            <person name="Kang S.W."/>
            <person name="Park J.-E."/>
            <person name="Oh B.S."/>
            <person name="Yu S.Y."/>
            <person name="Choi S.-H."/>
            <person name="Lee D.H."/>
            <person name="Yoon H."/>
            <person name="Kim B.-Y."/>
            <person name="Lee J.H."/>
            <person name="Lee J.-S."/>
        </authorList>
    </citation>
    <scope>NUCLEOTIDE SEQUENCE [LARGE SCALE GENOMIC DNA]</scope>
    <source>
        <strain evidence="13 14">KGMB04484</strain>
    </source>
</reference>
<dbReference type="InterPro" id="IPR036135">
    <property type="entry name" value="MoeA_linker/N_sf"/>
</dbReference>
<dbReference type="Pfam" id="PF03454">
    <property type="entry name" value="MoeA_C"/>
    <property type="match status" value="1"/>
</dbReference>
<keyword evidence="14" id="KW-1185">Reference proteome</keyword>
<dbReference type="SMART" id="SM00852">
    <property type="entry name" value="MoCF_biosynth"/>
    <property type="match status" value="1"/>
</dbReference>
<evidence type="ECO:0000256" key="6">
    <source>
        <dbReference type="ARBA" id="ARBA00022679"/>
    </source>
</evidence>
<evidence type="ECO:0000256" key="9">
    <source>
        <dbReference type="ARBA" id="ARBA00023150"/>
    </source>
</evidence>
<organism evidence="13 14">
    <name type="scientific">Senegalimassilia faecalis</name>
    <dbReference type="NCBI Taxonomy" id="2509433"/>
    <lineage>
        <taxon>Bacteria</taxon>
        <taxon>Bacillati</taxon>
        <taxon>Actinomycetota</taxon>
        <taxon>Coriobacteriia</taxon>
        <taxon>Coriobacteriales</taxon>
        <taxon>Coriobacteriaceae</taxon>
        <taxon>Senegalimassilia</taxon>
    </lineage>
</organism>
<dbReference type="EC" id="2.10.1.1" evidence="11"/>
<dbReference type="NCBIfam" id="NF045515">
    <property type="entry name" value="Glp_gephyrin"/>
    <property type="match status" value="1"/>
</dbReference>
<keyword evidence="7 11" id="KW-0479">Metal-binding</keyword>
<evidence type="ECO:0000256" key="3">
    <source>
        <dbReference type="ARBA" id="ARBA00005046"/>
    </source>
</evidence>
<comment type="similarity">
    <text evidence="4 11">Belongs to the MoeA family.</text>
</comment>
<dbReference type="Gene3D" id="2.40.340.10">
    <property type="entry name" value="MoeA, C-terminal, domain IV"/>
    <property type="match status" value="1"/>
</dbReference>
<evidence type="ECO:0000256" key="8">
    <source>
        <dbReference type="ARBA" id="ARBA00022842"/>
    </source>
</evidence>
<evidence type="ECO:0000256" key="7">
    <source>
        <dbReference type="ARBA" id="ARBA00022723"/>
    </source>
</evidence>
<dbReference type="RefSeq" id="WP_129425190.1">
    <property type="nucleotide sequence ID" value="NZ_SDPW01000001.1"/>
</dbReference>
<dbReference type="SUPFAM" id="SSF63882">
    <property type="entry name" value="MoeA N-terminal region -like"/>
    <property type="match status" value="1"/>
</dbReference>
<evidence type="ECO:0000256" key="10">
    <source>
        <dbReference type="ARBA" id="ARBA00047317"/>
    </source>
</evidence>
<dbReference type="Gene3D" id="2.170.190.11">
    <property type="entry name" value="Molybdopterin biosynthesis moea protein, domain 3"/>
    <property type="match status" value="1"/>
</dbReference>
<sequence>MPEMISVEQARDLVLSHVSQLPAETVPVLDAAGRVAATDLQSDIDISPFAHSAMDGFAVRAAQLEGASPETPVELDVIAEVAAGDTFDGEIPDGACVRIMTGAPLPAAADSVVKYEIVRNVEGDGRPGSRVAFDAPVKLRNNVREAGEEARAGEAVVHAGEVINAAGVGFLASCGVSEVPVPRRPRVAIISIGSELVPPTEVPTAGKIRNSNGYALSASARAAGAIPTLLPIVEDSLEALKAAVVAATAEYDFVVTSGGASNGDFDFIKPCVEQTGQLFMTLVNMRPGKAQTFGLVNGTPVFGLPGNPAAAYCGFEMLIRPALRKMQGYTNLARPRVMARLSRDTKKKDPRRIYLRATLTKDADGAYVVEPAKNQSSGLFGVIQRSNCLAIMPEGFEGRTAGSEIECILLDVSEDVAI</sequence>
<dbReference type="InterPro" id="IPR036688">
    <property type="entry name" value="MoeA_C_domain_IV_sf"/>
</dbReference>
<dbReference type="PANTHER" id="PTHR10192">
    <property type="entry name" value="MOLYBDOPTERIN BIOSYNTHESIS PROTEIN"/>
    <property type="match status" value="1"/>
</dbReference>
<comment type="cofactor">
    <cofactor evidence="1 11">
        <name>Mg(2+)</name>
        <dbReference type="ChEBI" id="CHEBI:18420"/>
    </cofactor>
</comment>
<proteinExistence type="inferred from homology"/>
<dbReference type="GO" id="GO:0006777">
    <property type="term" value="P:Mo-molybdopterin cofactor biosynthetic process"/>
    <property type="evidence" value="ECO:0007669"/>
    <property type="project" value="UniProtKB-UniRule"/>
</dbReference>
<dbReference type="InterPro" id="IPR005111">
    <property type="entry name" value="MoeA_C_domain_IV"/>
</dbReference>
<dbReference type="CDD" id="cd00887">
    <property type="entry name" value="MoeA"/>
    <property type="match status" value="1"/>
</dbReference>
<dbReference type="UniPathway" id="UPA00344"/>
<dbReference type="InterPro" id="IPR038987">
    <property type="entry name" value="MoeA-like"/>
</dbReference>
<keyword evidence="8 11" id="KW-0460">Magnesium</keyword>
<dbReference type="GO" id="GO:0005829">
    <property type="term" value="C:cytosol"/>
    <property type="evidence" value="ECO:0007669"/>
    <property type="project" value="TreeGrafter"/>
</dbReference>
<evidence type="ECO:0000313" key="14">
    <source>
        <dbReference type="Proteomes" id="UP000293345"/>
    </source>
</evidence>
<evidence type="ECO:0000256" key="2">
    <source>
        <dbReference type="ARBA" id="ARBA00002901"/>
    </source>
</evidence>
<dbReference type="InterPro" id="IPR036425">
    <property type="entry name" value="MoaB/Mog-like_dom_sf"/>
</dbReference>
<comment type="catalytic activity">
    <reaction evidence="10">
        <text>adenylyl-molybdopterin + molybdate = Mo-molybdopterin + AMP + H(+)</text>
        <dbReference type="Rhea" id="RHEA:35047"/>
        <dbReference type="ChEBI" id="CHEBI:15378"/>
        <dbReference type="ChEBI" id="CHEBI:36264"/>
        <dbReference type="ChEBI" id="CHEBI:62727"/>
        <dbReference type="ChEBI" id="CHEBI:71302"/>
        <dbReference type="ChEBI" id="CHEBI:456215"/>
        <dbReference type="EC" id="2.10.1.1"/>
    </reaction>
</comment>
<comment type="function">
    <text evidence="2 11">Catalyzes the insertion of molybdate into adenylated molybdopterin with the concomitant release of AMP.</text>
</comment>
<keyword evidence="5 11" id="KW-0500">Molybdenum</keyword>
<dbReference type="GO" id="GO:0061599">
    <property type="term" value="F:molybdopterin molybdotransferase activity"/>
    <property type="evidence" value="ECO:0007669"/>
    <property type="project" value="UniProtKB-UniRule"/>
</dbReference>
<dbReference type="EMBL" id="SDPW01000001">
    <property type="protein sequence ID" value="RXZ54627.1"/>
    <property type="molecule type" value="Genomic_DNA"/>
</dbReference>
<dbReference type="Pfam" id="PF03453">
    <property type="entry name" value="MoeA_N"/>
    <property type="match status" value="1"/>
</dbReference>
<dbReference type="Pfam" id="PF00994">
    <property type="entry name" value="MoCF_biosynth"/>
    <property type="match status" value="1"/>
</dbReference>
<accession>A0A4V1QU39</accession>
<dbReference type="AlphaFoldDB" id="A0A4V1QU39"/>
<keyword evidence="9 11" id="KW-0501">Molybdenum cofactor biosynthesis</keyword>
<name>A0A4V1QU39_9ACTN</name>
<feature type="domain" description="MoaB/Mog" evidence="12">
    <location>
        <begin position="188"/>
        <end position="325"/>
    </location>
</feature>
<protein>
    <recommendedName>
        <fullName evidence="11">Molybdopterin molybdenumtransferase</fullName>
        <ecNumber evidence="11">2.10.1.1</ecNumber>
    </recommendedName>
</protein>
<dbReference type="SUPFAM" id="SSF63867">
    <property type="entry name" value="MoeA C-terminal domain-like"/>
    <property type="match status" value="1"/>
</dbReference>
<evidence type="ECO:0000256" key="5">
    <source>
        <dbReference type="ARBA" id="ARBA00022505"/>
    </source>
</evidence>
<dbReference type="Gene3D" id="3.40.980.10">
    <property type="entry name" value="MoaB/Mog-like domain"/>
    <property type="match status" value="1"/>
</dbReference>
<comment type="pathway">
    <text evidence="3 11">Cofactor biosynthesis; molybdopterin biosynthesis.</text>
</comment>
<keyword evidence="6 11" id="KW-0808">Transferase</keyword>
<dbReference type="Gene3D" id="3.90.105.10">
    <property type="entry name" value="Molybdopterin biosynthesis moea protein, domain 2"/>
    <property type="match status" value="1"/>
</dbReference>
<dbReference type="FunFam" id="3.40.980.10:FF:000004">
    <property type="entry name" value="Molybdopterin molybdenumtransferase"/>
    <property type="match status" value="1"/>
</dbReference>
<dbReference type="GO" id="GO:0046872">
    <property type="term" value="F:metal ion binding"/>
    <property type="evidence" value="ECO:0007669"/>
    <property type="project" value="UniProtKB-UniRule"/>
</dbReference>
<evidence type="ECO:0000256" key="11">
    <source>
        <dbReference type="RuleBase" id="RU365090"/>
    </source>
</evidence>
<dbReference type="Proteomes" id="UP000293345">
    <property type="component" value="Unassembled WGS sequence"/>
</dbReference>
<evidence type="ECO:0000256" key="1">
    <source>
        <dbReference type="ARBA" id="ARBA00001946"/>
    </source>
</evidence>
<evidence type="ECO:0000313" key="13">
    <source>
        <dbReference type="EMBL" id="RXZ54627.1"/>
    </source>
</evidence>
<dbReference type="PANTHER" id="PTHR10192:SF5">
    <property type="entry name" value="GEPHYRIN"/>
    <property type="match status" value="1"/>
</dbReference>
<evidence type="ECO:0000256" key="4">
    <source>
        <dbReference type="ARBA" id="ARBA00010763"/>
    </source>
</evidence>
<comment type="caution">
    <text evidence="13">The sequence shown here is derived from an EMBL/GenBank/DDBJ whole genome shotgun (WGS) entry which is preliminary data.</text>
</comment>
<gene>
    <name evidence="13" type="ORF">ET524_09160</name>
</gene>